<dbReference type="AlphaFoldDB" id="A0AAW0V092"/>
<feature type="region of interest" description="Disordered" evidence="1">
    <location>
        <begin position="1"/>
        <end position="33"/>
    </location>
</feature>
<evidence type="ECO:0000256" key="1">
    <source>
        <dbReference type="SAM" id="MobiDB-lite"/>
    </source>
</evidence>
<dbReference type="EMBL" id="JARAKH010000003">
    <property type="protein sequence ID" value="KAK8405399.1"/>
    <property type="molecule type" value="Genomic_DNA"/>
</dbReference>
<sequence>MSRLDKRGGRAGRQRRCRPVASDPRPAHPGTAAHHIWLEACPPHNASPSVPMMAPTQVTTRSPPLLLRLLLLAALCLPATASQPSEGYSSTRPVLRKGRSSSSSRKRRLVVLRSLNCRTNACPAESK</sequence>
<reference evidence="2 3" key="1">
    <citation type="submission" date="2023-03" db="EMBL/GenBank/DDBJ databases">
        <title>High-quality genome of Scylla paramamosain provides insights in environmental adaptation.</title>
        <authorList>
            <person name="Zhang L."/>
        </authorList>
    </citation>
    <scope>NUCLEOTIDE SEQUENCE [LARGE SCALE GENOMIC DNA]</scope>
    <source>
        <strain evidence="2">LZ_2023a</strain>
        <tissue evidence="2">Muscle</tissue>
    </source>
</reference>
<organism evidence="2 3">
    <name type="scientific">Scylla paramamosain</name>
    <name type="common">Mud crab</name>
    <dbReference type="NCBI Taxonomy" id="85552"/>
    <lineage>
        <taxon>Eukaryota</taxon>
        <taxon>Metazoa</taxon>
        <taxon>Ecdysozoa</taxon>
        <taxon>Arthropoda</taxon>
        <taxon>Crustacea</taxon>
        <taxon>Multicrustacea</taxon>
        <taxon>Malacostraca</taxon>
        <taxon>Eumalacostraca</taxon>
        <taxon>Eucarida</taxon>
        <taxon>Decapoda</taxon>
        <taxon>Pleocyemata</taxon>
        <taxon>Brachyura</taxon>
        <taxon>Eubrachyura</taxon>
        <taxon>Portunoidea</taxon>
        <taxon>Portunidae</taxon>
        <taxon>Portuninae</taxon>
        <taxon>Scylla</taxon>
    </lineage>
</organism>
<proteinExistence type="predicted"/>
<comment type="caution">
    <text evidence="2">The sequence shown here is derived from an EMBL/GenBank/DDBJ whole genome shotgun (WGS) entry which is preliminary data.</text>
</comment>
<dbReference type="Proteomes" id="UP001487740">
    <property type="component" value="Unassembled WGS sequence"/>
</dbReference>
<protein>
    <submittedName>
        <fullName evidence="2">Uncharacterized protein</fullName>
    </submittedName>
</protein>
<gene>
    <name evidence="2" type="ORF">O3P69_001738</name>
</gene>
<feature type="region of interest" description="Disordered" evidence="1">
    <location>
        <begin position="81"/>
        <end position="107"/>
    </location>
</feature>
<keyword evidence="3" id="KW-1185">Reference proteome</keyword>
<evidence type="ECO:0000313" key="2">
    <source>
        <dbReference type="EMBL" id="KAK8405399.1"/>
    </source>
</evidence>
<evidence type="ECO:0000313" key="3">
    <source>
        <dbReference type="Proteomes" id="UP001487740"/>
    </source>
</evidence>
<name>A0AAW0V092_SCYPA</name>
<feature type="compositionally biased region" description="Basic residues" evidence="1">
    <location>
        <begin position="9"/>
        <end position="18"/>
    </location>
</feature>
<feature type="compositionally biased region" description="Basic residues" evidence="1">
    <location>
        <begin position="94"/>
        <end position="107"/>
    </location>
</feature>
<accession>A0AAW0V092</accession>
<feature type="compositionally biased region" description="Polar residues" evidence="1">
    <location>
        <begin position="81"/>
        <end position="92"/>
    </location>
</feature>